<feature type="transmembrane region" description="Helical" evidence="8">
    <location>
        <begin position="95"/>
        <end position="118"/>
    </location>
</feature>
<feature type="transmembrane region" description="Helical" evidence="8">
    <location>
        <begin position="368"/>
        <end position="394"/>
    </location>
</feature>
<evidence type="ECO:0000256" key="2">
    <source>
        <dbReference type="ARBA" id="ARBA00010992"/>
    </source>
</evidence>
<accession>F5XFG8</accession>
<feature type="transmembrane region" description="Helical" evidence="8">
    <location>
        <begin position="339"/>
        <end position="362"/>
    </location>
</feature>
<feature type="domain" description="Major facilitator superfamily (MFS) profile" evidence="9">
    <location>
        <begin position="28"/>
        <end position="459"/>
    </location>
</feature>
<evidence type="ECO:0000313" key="10">
    <source>
        <dbReference type="EMBL" id="BAK35375.1"/>
    </source>
</evidence>
<comment type="subcellular location">
    <subcellularLocation>
        <location evidence="1">Cell membrane</location>
        <topology evidence="1">Multi-pass membrane protein</topology>
    </subcellularLocation>
</comment>
<keyword evidence="3 7" id="KW-0813">Transport</keyword>
<dbReference type="GO" id="GO:0022857">
    <property type="term" value="F:transmembrane transporter activity"/>
    <property type="evidence" value="ECO:0007669"/>
    <property type="project" value="InterPro"/>
</dbReference>
<keyword evidence="4 8" id="KW-0812">Transmembrane</keyword>
<feature type="transmembrane region" description="Helical" evidence="8">
    <location>
        <begin position="61"/>
        <end position="83"/>
    </location>
</feature>
<dbReference type="InterPro" id="IPR005828">
    <property type="entry name" value="MFS_sugar_transport-like"/>
</dbReference>
<evidence type="ECO:0000256" key="6">
    <source>
        <dbReference type="ARBA" id="ARBA00023136"/>
    </source>
</evidence>
<evidence type="ECO:0000256" key="3">
    <source>
        <dbReference type="ARBA" id="ARBA00022448"/>
    </source>
</evidence>
<feature type="transmembrane region" description="Helical" evidence="8">
    <location>
        <begin position="307"/>
        <end position="327"/>
    </location>
</feature>
<dbReference type="STRING" id="1032480.MLP_23610"/>
<gene>
    <name evidence="10" type="ordered locus">MLP_23610</name>
</gene>
<sequence length="493" mass="52956">MSGHGASAAETELPPLTAGPHRKRIGLISIVACFGGFLFGYDTGVSSGAEGPMSEELGLTLLQTGIVISSLVFAAAVGAFIGGRLSDAIGRRKTILVLSIMFFTGVLFVVFAPGFAMVVTGRTILGLAVGGASTVVPVYLAELAPFEIRGSITGRNEMAIVAGQFAAFTVNAILNATLGHVDGLWRVMFGICAIPAVCLFVGMLRMPESPRWLVDKGRMDEALAVLKTVRSNERALAEYGQVERVAEEEKASASGRPNLGQIMSNRWLRRIVLVGIGVAVTQQLTGINTIMYYGPRVLEQSGFTESGALRAATLFGLAAVVGGIFALRNMDRLDRRKTFFIGLFLTTTCHVLVGLSGILIPADSPAKPYVVMVLVTLFVLSMQSFLNIAVWVWLAEIFPLSIRGTAIGISVFFGWTVNGILALFVPTLLGALGTNTFFLFAVIGVIMLGFLWHEVPETRGRSLEALEEDLTSGEIYRSLPRRLPFAGFLWDRK</sequence>
<dbReference type="InterPro" id="IPR020846">
    <property type="entry name" value="MFS_dom"/>
</dbReference>
<evidence type="ECO:0000259" key="9">
    <source>
        <dbReference type="PROSITE" id="PS50850"/>
    </source>
</evidence>
<feature type="transmembrane region" description="Helical" evidence="8">
    <location>
        <begin position="25"/>
        <end position="41"/>
    </location>
</feature>
<dbReference type="InterPro" id="IPR003663">
    <property type="entry name" value="Sugar/inositol_transpt"/>
</dbReference>
<evidence type="ECO:0000256" key="5">
    <source>
        <dbReference type="ARBA" id="ARBA00022989"/>
    </source>
</evidence>
<dbReference type="EMBL" id="AP012204">
    <property type="protein sequence ID" value="BAK35375.1"/>
    <property type="molecule type" value="Genomic_DNA"/>
</dbReference>
<name>F5XFG8_MICPN</name>
<evidence type="ECO:0000256" key="8">
    <source>
        <dbReference type="SAM" id="Phobius"/>
    </source>
</evidence>
<dbReference type="PROSITE" id="PS50850">
    <property type="entry name" value="MFS"/>
    <property type="match status" value="1"/>
</dbReference>
<dbReference type="NCBIfam" id="TIGR00879">
    <property type="entry name" value="SP"/>
    <property type="match status" value="1"/>
</dbReference>
<organism evidence="10 11">
    <name type="scientific">Microlunatus phosphovorus (strain ATCC 700054 / DSM 10555 / JCM 9379 / NBRC 101784 / NCIMB 13414 / VKM Ac-1990 / NM-1)</name>
    <dbReference type="NCBI Taxonomy" id="1032480"/>
    <lineage>
        <taxon>Bacteria</taxon>
        <taxon>Bacillati</taxon>
        <taxon>Actinomycetota</taxon>
        <taxon>Actinomycetes</taxon>
        <taxon>Propionibacteriales</taxon>
        <taxon>Propionibacteriaceae</taxon>
        <taxon>Microlunatus</taxon>
    </lineage>
</organism>
<dbReference type="OrthoDB" id="4008739at2"/>
<dbReference type="PROSITE" id="PS00216">
    <property type="entry name" value="SUGAR_TRANSPORT_1"/>
    <property type="match status" value="1"/>
</dbReference>
<evidence type="ECO:0000256" key="1">
    <source>
        <dbReference type="ARBA" id="ARBA00004651"/>
    </source>
</evidence>
<feature type="transmembrane region" description="Helical" evidence="8">
    <location>
        <begin position="406"/>
        <end position="425"/>
    </location>
</feature>
<dbReference type="HOGENOM" id="CLU_001265_30_5_11"/>
<dbReference type="Proteomes" id="UP000007947">
    <property type="component" value="Chromosome"/>
</dbReference>
<comment type="similarity">
    <text evidence="2 7">Belongs to the major facilitator superfamily. Sugar transporter (TC 2.A.1.1) family.</text>
</comment>
<dbReference type="AlphaFoldDB" id="F5XFG8"/>
<feature type="transmembrane region" description="Helical" evidence="8">
    <location>
        <begin position="124"/>
        <end position="146"/>
    </location>
</feature>
<feature type="transmembrane region" description="Helical" evidence="8">
    <location>
        <begin position="158"/>
        <end position="178"/>
    </location>
</feature>
<dbReference type="GO" id="GO:0005886">
    <property type="term" value="C:plasma membrane"/>
    <property type="evidence" value="ECO:0007669"/>
    <property type="project" value="UniProtKB-SubCell"/>
</dbReference>
<evidence type="ECO:0000256" key="7">
    <source>
        <dbReference type="RuleBase" id="RU003346"/>
    </source>
</evidence>
<dbReference type="KEGG" id="mph:MLP_23610"/>
<evidence type="ECO:0000256" key="4">
    <source>
        <dbReference type="ARBA" id="ARBA00022692"/>
    </source>
</evidence>
<dbReference type="InterPro" id="IPR036259">
    <property type="entry name" value="MFS_trans_sf"/>
</dbReference>
<dbReference type="PANTHER" id="PTHR48020:SF12">
    <property type="entry name" value="PROTON MYO-INOSITOL COTRANSPORTER"/>
    <property type="match status" value="1"/>
</dbReference>
<dbReference type="Gene3D" id="1.20.1250.20">
    <property type="entry name" value="MFS general substrate transporter like domains"/>
    <property type="match status" value="1"/>
</dbReference>
<dbReference type="InterPro" id="IPR050814">
    <property type="entry name" value="Myo-inositol_Transporter"/>
</dbReference>
<feature type="transmembrane region" description="Helical" evidence="8">
    <location>
        <begin position="184"/>
        <end position="204"/>
    </location>
</feature>
<dbReference type="PANTHER" id="PTHR48020">
    <property type="entry name" value="PROTON MYO-INOSITOL COTRANSPORTER"/>
    <property type="match status" value="1"/>
</dbReference>
<feature type="transmembrane region" description="Helical" evidence="8">
    <location>
        <begin position="271"/>
        <end position="295"/>
    </location>
</feature>
<keyword evidence="11" id="KW-1185">Reference proteome</keyword>
<proteinExistence type="inferred from homology"/>
<dbReference type="InterPro" id="IPR005829">
    <property type="entry name" value="Sugar_transporter_CS"/>
</dbReference>
<dbReference type="Pfam" id="PF00083">
    <property type="entry name" value="Sugar_tr"/>
    <property type="match status" value="1"/>
</dbReference>
<protein>
    <submittedName>
        <fullName evidence="10">Putative inositol transporter</fullName>
    </submittedName>
</protein>
<feature type="transmembrane region" description="Helical" evidence="8">
    <location>
        <begin position="431"/>
        <end position="452"/>
    </location>
</feature>
<keyword evidence="6 8" id="KW-0472">Membrane</keyword>
<dbReference type="eggNOG" id="COG2814">
    <property type="taxonomic scope" value="Bacteria"/>
</dbReference>
<evidence type="ECO:0000313" key="11">
    <source>
        <dbReference type="Proteomes" id="UP000007947"/>
    </source>
</evidence>
<dbReference type="RefSeq" id="WP_013863247.1">
    <property type="nucleotide sequence ID" value="NC_015635.1"/>
</dbReference>
<dbReference type="PROSITE" id="PS00217">
    <property type="entry name" value="SUGAR_TRANSPORT_2"/>
    <property type="match status" value="1"/>
</dbReference>
<dbReference type="PRINTS" id="PR00171">
    <property type="entry name" value="SUGRTRNSPORT"/>
</dbReference>
<keyword evidence="5 8" id="KW-1133">Transmembrane helix</keyword>
<reference evidence="10 11" key="1">
    <citation type="submission" date="2011-05" db="EMBL/GenBank/DDBJ databases">
        <title>Whole genome sequence of Microlunatus phosphovorus NM-1.</title>
        <authorList>
            <person name="Hosoyama A."/>
            <person name="Sasaki K."/>
            <person name="Harada T."/>
            <person name="Igarashi R."/>
            <person name="Kawakoshi A."/>
            <person name="Sasagawa M."/>
            <person name="Fukada J."/>
            <person name="Nakamura S."/>
            <person name="Katano Y."/>
            <person name="Hanada S."/>
            <person name="Kamagata Y."/>
            <person name="Nakamura N."/>
            <person name="Yamazaki S."/>
            <person name="Fujita N."/>
        </authorList>
    </citation>
    <scope>NUCLEOTIDE SEQUENCE [LARGE SCALE GENOMIC DNA]</scope>
    <source>
        <strain evidence="11">ATCC 700054 / DSM 10555 / JCM 9379 / NBRC 101784 / NCIMB 13414 / VKM Ac-1990 / NM-1</strain>
    </source>
</reference>
<dbReference type="SUPFAM" id="SSF103473">
    <property type="entry name" value="MFS general substrate transporter"/>
    <property type="match status" value="1"/>
</dbReference>